<keyword evidence="2" id="KW-1185">Reference proteome</keyword>
<evidence type="ECO:0000313" key="1">
    <source>
        <dbReference type="EMBL" id="MDW0115266.1"/>
    </source>
</evidence>
<protein>
    <submittedName>
        <fullName evidence="1">AAA family ATPase</fullName>
    </submittedName>
</protein>
<sequence>MIIMINGAFGVGKTTVANELLRKMDGAILFDPEVVGYMLRHIIPENVKLEHEQTGDFQDLDMWKPLTVEVAKQLCETYGKDLIVPMTIYNKNYFNTIHDGFLEIDAETVHFCLTAEKETIHKRLIARGEEEGNWCFAQTDKCIEGFKRFDDHHFIKTDEVGIEEIVTFICNEIGQEVKSKC</sequence>
<dbReference type="InterPro" id="IPR027417">
    <property type="entry name" value="P-loop_NTPase"/>
</dbReference>
<dbReference type="Pfam" id="PF13238">
    <property type="entry name" value="AAA_18"/>
    <property type="match status" value="1"/>
</dbReference>
<proteinExistence type="predicted"/>
<dbReference type="SUPFAM" id="SSF52540">
    <property type="entry name" value="P-loop containing nucleoside triphosphate hydrolases"/>
    <property type="match status" value="1"/>
</dbReference>
<dbReference type="RefSeq" id="WP_317946865.1">
    <property type="nucleotide sequence ID" value="NZ_JAUBDI010000036.1"/>
</dbReference>
<name>A0ABU4GE54_9BACL</name>
<organism evidence="1 2">
    <name type="scientific">Sporosarcina saromensis</name>
    <dbReference type="NCBI Taxonomy" id="359365"/>
    <lineage>
        <taxon>Bacteria</taxon>
        <taxon>Bacillati</taxon>
        <taxon>Bacillota</taxon>
        <taxon>Bacilli</taxon>
        <taxon>Bacillales</taxon>
        <taxon>Caryophanaceae</taxon>
        <taxon>Sporosarcina</taxon>
    </lineage>
</organism>
<evidence type="ECO:0000313" key="2">
    <source>
        <dbReference type="Proteomes" id="UP001282284"/>
    </source>
</evidence>
<dbReference type="EMBL" id="JAUBDI010000036">
    <property type="protein sequence ID" value="MDW0115266.1"/>
    <property type="molecule type" value="Genomic_DNA"/>
</dbReference>
<dbReference type="Gene3D" id="3.40.50.300">
    <property type="entry name" value="P-loop containing nucleotide triphosphate hydrolases"/>
    <property type="match status" value="1"/>
</dbReference>
<accession>A0ABU4GE54</accession>
<dbReference type="Proteomes" id="UP001282284">
    <property type="component" value="Unassembled WGS sequence"/>
</dbReference>
<gene>
    <name evidence="1" type="ORF">QT711_19120</name>
</gene>
<reference evidence="1 2" key="1">
    <citation type="submission" date="2023-06" db="EMBL/GenBank/DDBJ databases">
        <title>Sporosarcina sp. nov., isolated from Korean traditional fermented seafood 'Jeotgal'.</title>
        <authorList>
            <person name="Yang A.I."/>
            <person name="Shin N.-R."/>
        </authorList>
    </citation>
    <scope>NUCLEOTIDE SEQUENCE [LARGE SCALE GENOMIC DNA]</scope>
    <source>
        <strain evidence="1 2">KCTC13119</strain>
    </source>
</reference>
<comment type="caution">
    <text evidence="1">The sequence shown here is derived from an EMBL/GenBank/DDBJ whole genome shotgun (WGS) entry which is preliminary data.</text>
</comment>